<dbReference type="Gene3D" id="3.40.50.1110">
    <property type="entry name" value="SGNH hydrolase"/>
    <property type="match status" value="1"/>
</dbReference>
<proteinExistence type="predicted"/>
<evidence type="ECO:0000313" key="4">
    <source>
        <dbReference type="EMBL" id="MET1491707.1"/>
    </source>
</evidence>
<organism evidence="4 5">
    <name type="scientific">Uliginosibacterium paludis</name>
    <dbReference type="NCBI Taxonomy" id="1615952"/>
    <lineage>
        <taxon>Bacteria</taxon>
        <taxon>Pseudomonadati</taxon>
        <taxon>Pseudomonadota</taxon>
        <taxon>Betaproteobacteria</taxon>
        <taxon>Rhodocyclales</taxon>
        <taxon>Zoogloeaceae</taxon>
        <taxon>Uliginosibacterium</taxon>
    </lineage>
</organism>
<dbReference type="Pfam" id="PF03629">
    <property type="entry name" value="SASA"/>
    <property type="match status" value="1"/>
</dbReference>
<feature type="domain" description="Sialate O-acetylesterase" evidence="3">
    <location>
        <begin position="55"/>
        <end position="232"/>
    </location>
</feature>
<comment type="caution">
    <text evidence="4">The sequence shown here is derived from an EMBL/GenBank/DDBJ whole genome shotgun (WGS) entry which is preliminary data.</text>
</comment>
<evidence type="ECO:0000313" key="5">
    <source>
        <dbReference type="Proteomes" id="UP001548590"/>
    </source>
</evidence>
<evidence type="ECO:0000256" key="1">
    <source>
        <dbReference type="ARBA" id="ARBA00022801"/>
    </source>
</evidence>
<keyword evidence="5" id="KW-1185">Reference proteome</keyword>
<dbReference type="EMBL" id="JBEWLZ010000014">
    <property type="protein sequence ID" value="MET1491707.1"/>
    <property type="molecule type" value="Genomic_DNA"/>
</dbReference>
<dbReference type="Proteomes" id="UP001548590">
    <property type="component" value="Unassembled WGS sequence"/>
</dbReference>
<feature type="chain" id="PRO_5046318106" evidence="2">
    <location>
        <begin position="23"/>
        <end position="262"/>
    </location>
</feature>
<protein>
    <submittedName>
        <fullName evidence="4">Sialate O-acetylesterase</fullName>
    </submittedName>
</protein>
<keyword evidence="1" id="KW-0378">Hydrolase</keyword>
<gene>
    <name evidence="4" type="ORF">ABVT11_17850</name>
</gene>
<dbReference type="InterPro" id="IPR036514">
    <property type="entry name" value="SGNH_hydro_sf"/>
</dbReference>
<dbReference type="SUPFAM" id="SSF52266">
    <property type="entry name" value="SGNH hydrolase"/>
    <property type="match status" value="1"/>
</dbReference>
<reference evidence="4 5" key="1">
    <citation type="submission" date="2024-07" db="EMBL/GenBank/DDBJ databases">
        <title>Uliginosibacterium paludis KCTC:42655.</title>
        <authorList>
            <person name="Kim M.K."/>
        </authorList>
    </citation>
    <scope>NUCLEOTIDE SEQUENCE [LARGE SCALE GENOMIC DNA]</scope>
    <source>
        <strain evidence="4 5">KCTC 42655</strain>
    </source>
</reference>
<name>A0ABV2CUW4_9RHOO</name>
<evidence type="ECO:0000256" key="2">
    <source>
        <dbReference type="SAM" id="SignalP"/>
    </source>
</evidence>
<dbReference type="InterPro" id="IPR005181">
    <property type="entry name" value="SASA"/>
</dbReference>
<evidence type="ECO:0000259" key="3">
    <source>
        <dbReference type="Pfam" id="PF03629"/>
    </source>
</evidence>
<dbReference type="RefSeq" id="WP_345928137.1">
    <property type="nucleotide sequence ID" value="NZ_JBDIVF010000005.1"/>
</dbReference>
<feature type="signal peptide" evidence="2">
    <location>
        <begin position="1"/>
        <end position="22"/>
    </location>
</feature>
<keyword evidence="2" id="KW-0732">Signal</keyword>
<sequence length="262" mass="29039">MSLVAKSLFISAGILICSNAIAAESTDRHLRILVAGQSISSNCNQHRFGPEAGVFQVSKDGLEIEARDPLQWADCDGGSIWLPLGKRIIESGMAQKVTFMSIGVGGTSVHDWRPGGRAYAKLQSAFKLIEDKKIRFDYGFWLQGSSDIGSDPIRYENALKDLVRELRQTSGARDWLIAIHSSCFGQSDNRIAQAQERLARNALHGYFKGPDINSIEKGLRTDSCHLNKAGQEVAAGLWFKALQDAQRTDHVTEEETLLRFFR</sequence>
<accession>A0ABV2CUW4</accession>